<accession>A0A060THC1</accession>
<dbReference type="EMBL" id="HG937694">
    <property type="protein sequence ID" value="CDP38207.1"/>
    <property type="molecule type" value="Genomic_DNA"/>
</dbReference>
<feature type="domain" description="NLE" evidence="9">
    <location>
        <begin position="7"/>
        <end position="75"/>
    </location>
</feature>
<dbReference type="CDD" id="cd00200">
    <property type="entry name" value="WD40"/>
    <property type="match status" value="1"/>
</dbReference>
<feature type="repeat" description="WD" evidence="7">
    <location>
        <begin position="262"/>
        <end position="304"/>
    </location>
</feature>
<comment type="function">
    <text evidence="6">Component of the NOP7 complex, which is required for maturation of the 25S and 5.8S ribosomal RNAs and formation of the 60S ribosome.</text>
</comment>
<feature type="region of interest" description="Disordered" evidence="8">
    <location>
        <begin position="226"/>
        <end position="247"/>
    </location>
</feature>
<dbReference type="GO" id="GO:0043021">
    <property type="term" value="F:ribonucleoprotein complex binding"/>
    <property type="evidence" value="ECO:0007669"/>
    <property type="project" value="UniProtKB-UniRule"/>
</dbReference>
<dbReference type="InterPro" id="IPR001680">
    <property type="entry name" value="WD40_rpt"/>
</dbReference>
<evidence type="ECO:0000256" key="3">
    <source>
        <dbReference type="ARBA" id="ARBA00022574"/>
    </source>
</evidence>
<comment type="subunit">
    <text evidence="6">Component of the NOP7 complex, composed of ERB1, NOP7 and YTM1. Within the NOP7 complex ERB1 appears to interact directly with NOP7 and YTM1. The NOP7 complex also associates with the 66S pre-ribosome.</text>
</comment>
<evidence type="ECO:0000256" key="6">
    <source>
        <dbReference type="HAMAP-Rule" id="MF_03029"/>
    </source>
</evidence>
<evidence type="ECO:0000313" key="10">
    <source>
        <dbReference type="EMBL" id="CDP38207.1"/>
    </source>
</evidence>
<keyword evidence="1 6" id="KW-0690">Ribosome biogenesis</keyword>
<comment type="similarity">
    <text evidence="6">Belongs to the WD repeat WDR12/YTM1 family.</text>
</comment>
<dbReference type="GO" id="GO:0000463">
    <property type="term" value="P:maturation of LSU-rRNA from tricistronic rRNA transcript (SSU-rRNA, 5.8S rRNA, LSU-rRNA)"/>
    <property type="evidence" value="ECO:0007669"/>
    <property type="project" value="UniProtKB-UniRule"/>
</dbReference>
<gene>
    <name evidence="6" type="primary">YTM1</name>
    <name evidence="10" type="ORF">GNLVRS02_ARAD1D29546g</name>
</gene>
<feature type="repeat" description="WD" evidence="7">
    <location>
        <begin position="143"/>
        <end position="183"/>
    </location>
</feature>
<dbReference type="PANTHER" id="PTHR19855">
    <property type="entry name" value="WD40 REPEAT PROTEIN 12, 37"/>
    <property type="match status" value="1"/>
</dbReference>
<dbReference type="PRINTS" id="PR00320">
    <property type="entry name" value="GPROTEINBRPT"/>
</dbReference>
<dbReference type="InterPro" id="IPR015943">
    <property type="entry name" value="WD40/YVTN_repeat-like_dom_sf"/>
</dbReference>
<keyword evidence="3 7" id="KW-0853">WD repeat</keyword>
<dbReference type="Pfam" id="PF08154">
    <property type="entry name" value="NLE"/>
    <property type="match status" value="1"/>
</dbReference>
<dbReference type="PROSITE" id="PS50294">
    <property type="entry name" value="WD_REPEATS_REGION"/>
    <property type="match status" value="5"/>
</dbReference>
<evidence type="ECO:0000256" key="2">
    <source>
        <dbReference type="ARBA" id="ARBA00022552"/>
    </source>
</evidence>
<name>A0A060THC1_BLAAD</name>
<dbReference type="Gene3D" id="2.130.10.10">
    <property type="entry name" value="YVTN repeat-like/Quinoprotein amine dehydrogenase"/>
    <property type="match status" value="1"/>
</dbReference>
<comment type="subcellular location">
    <subcellularLocation>
        <location evidence="6">Nucleus</location>
        <location evidence="6">Nucleolus</location>
    </subcellularLocation>
    <subcellularLocation>
        <location evidence="6">Nucleus</location>
        <location evidence="6">Nucleoplasm</location>
    </subcellularLocation>
</comment>
<dbReference type="InterPro" id="IPR036322">
    <property type="entry name" value="WD40_repeat_dom_sf"/>
</dbReference>
<evidence type="ECO:0000256" key="4">
    <source>
        <dbReference type="ARBA" id="ARBA00022737"/>
    </source>
</evidence>
<reference evidence="10" key="2">
    <citation type="submission" date="2014-06" db="EMBL/GenBank/DDBJ databases">
        <title>The complete genome of Blastobotrys (Arxula) adeninivorans LS3 - a yeast of biotechnological interest.</title>
        <authorList>
            <person name="Kunze G."/>
            <person name="Gaillardin C."/>
            <person name="Czernicka M."/>
            <person name="Durrens P."/>
            <person name="Martin T."/>
            <person name="Boer E."/>
            <person name="Gabaldon T."/>
            <person name="Cruz J."/>
            <person name="Talla E."/>
            <person name="Marck C."/>
            <person name="Goffeau A."/>
            <person name="Barbe V."/>
            <person name="Baret P."/>
            <person name="Baronian K."/>
            <person name="Beier S."/>
            <person name="Bleykasten C."/>
            <person name="Bode R."/>
            <person name="Casaregola S."/>
            <person name="Despons L."/>
            <person name="Fairhead C."/>
            <person name="Giersberg M."/>
            <person name="Gierski P."/>
            <person name="Hahnel U."/>
            <person name="Hartmann A."/>
            <person name="Jankowska D."/>
            <person name="Jubin C."/>
            <person name="Jung P."/>
            <person name="Lafontaine I."/>
            <person name="Leh-Louis V."/>
            <person name="Lemaire M."/>
            <person name="Marcet-Houben M."/>
            <person name="Mascher M."/>
            <person name="Morel G."/>
            <person name="Richard G.-F."/>
            <person name="Riechen J."/>
            <person name="Sacerdot C."/>
            <person name="Sarkar A."/>
            <person name="Savel G."/>
            <person name="Schacherer J."/>
            <person name="Sherman D."/>
            <person name="Straub M.-L."/>
            <person name="Stein N."/>
            <person name="Thierry A."/>
            <person name="Trautwein-Schult A."/>
            <person name="Westhof E."/>
            <person name="Worch S."/>
            <person name="Dujon B."/>
            <person name="Souciet J.-L."/>
            <person name="Wincker P."/>
            <person name="Scholz U."/>
            <person name="Neuveglise N."/>
        </authorList>
    </citation>
    <scope>NUCLEOTIDE SEQUENCE</scope>
    <source>
        <strain evidence="10">LS3</strain>
    </source>
</reference>
<evidence type="ECO:0000259" key="9">
    <source>
        <dbReference type="Pfam" id="PF08154"/>
    </source>
</evidence>
<reference evidence="10" key="1">
    <citation type="submission" date="2014-02" db="EMBL/GenBank/DDBJ databases">
        <authorList>
            <person name="Genoscope - CEA"/>
        </authorList>
    </citation>
    <scope>NUCLEOTIDE SEQUENCE</scope>
    <source>
        <strain evidence="10">LS3</strain>
    </source>
</reference>
<protein>
    <recommendedName>
        <fullName evidence="6">Ribosome biogenesis protein YTM1</fullName>
    </recommendedName>
</protein>
<dbReference type="AlphaFoldDB" id="A0A060THC1"/>
<evidence type="ECO:0000256" key="5">
    <source>
        <dbReference type="ARBA" id="ARBA00023242"/>
    </source>
</evidence>
<dbReference type="HAMAP" id="MF_03029">
    <property type="entry name" value="WDR12"/>
    <property type="match status" value="1"/>
</dbReference>
<evidence type="ECO:0000256" key="8">
    <source>
        <dbReference type="SAM" id="MobiDB-lite"/>
    </source>
</evidence>
<keyword evidence="4" id="KW-0677">Repeat</keyword>
<dbReference type="GO" id="GO:0005654">
    <property type="term" value="C:nucleoplasm"/>
    <property type="evidence" value="ECO:0007669"/>
    <property type="project" value="UniProtKB-SubCell"/>
</dbReference>
<sequence length="427" mass="46144">MEDTERVKVQFVTREEELKVPEAPIYVPSSLKRYGLSEVVNQLLIQQSGDDTRKPIPFDFFADGTVLTTSINEHLTSQGLSTETTLVLEYARSILPPSFSASYAHDDWISSVKASKDSNSAIATGSYDGIVRLWEHSEVADSLAAHSGPVKAVAWTGPKSLVTGGFDRILCLWDVEAPKSGKNKISAALQGHTASVDDVAAKGSRIVSASADTTVRVWSTNYKDMPEVDKKPESASTASRKRRKLASASLPASRLRTSLLTLEGHSAPVTGVTFHNTDDHVVYSVSQDHSIRTWDITTGTAVDTRTTSFPLLSVTKLDSGLVACGSSARHITLHDPRSKTNTTQSQLIGHTNFVVSLAPAPHSSYMLLSGSHDGTARVWDVRANKAVYTIPRQSGEKSAVYGVDWHNSIGILSGGKDKQLQINTVSI</sequence>
<feature type="repeat" description="WD" evidence="7">
    <location>
        <begin position="102"/>
        <end position="135"/>
    </location>
</feature>
<dbReference type="SUPFAM" id="SSF50978">
    <property type="entry name" value="WD40 repeat-like"/>
    <property type="match status" value="1"/>
</dbReference>
<dbReference type="GO" id="GO:0000466">
    <property type="term" value="P:maturation of 5.8S rRNA from tricistronic rRNA transcript (SSU-rRNA, 5.8S rRNA, LSU-rRNA)"/>
    <property type="evidence" value="ECO:0007669"/>
    <property type="project" value="UniProtKB-UniRule"/>
</dbReference>
<dbReference type="SMART" id="SM00320">
    <property type="entry name" value="WD40"/>
    <property type="match status" value="7"/>
</dbReference>
<keyword evidence="5 6" id="KW-0539">Nucleus</keyword>
<dbReference type="GO" id="GO:0030687">
    <property type="term" value="C:preribosome, large subunit precursor"/>
    <property type="evidence" value="ECO:0007669"/>
    <property type="project" value="UniProtKB-UniRule"/>
</dbReference>
<dbReference type="PANTHER" id="PTHR19855:SF11">
    <property type="entry name" value="RIBOSOME BIOGENESIS PROTEIN WDR12"/>
    <property type="match status" value="1"/>
</dbReference>
<feature type="repeat" description="WD" evidence="7">
    <location>
        <begin position="347"/>
        <end position="389"/>
    </location>
</feature>
<dbReference type="InterPro" id="IPR019775">
    <property type="entry name" value="WD40_repeat_CS"/>
</dbReference>
<keyword evidence="2 6" id="KW-0698">rRNA processing</keyword>
<dbReference type="GO" id="GO:0070545">
    <property type="term" value="C:PeBoW complex"/>
    <property type="evidence" value="ECO:0007669"/>
    <property type="project" value="TreeGrafter"/>
</dbReference>
<dbReference type="PROSITE" id="PS00678">
    <property type="entry name" value="WD_REPEATS_1"/>
    <property type="match status" value="3"/>
</dbReference>
<dbReference type="InterPro" id="IPR012972">
    <property type="entry name" value="NLE"/>
</dbReference>
<proteinExistence type="inferred from homology"/>
<dbReference type="InterPro" id="IPR028599">
    <property type="entry name" value="WDR12/Ytm1"/>
</dbReference>
<feature type="repeat" description="WD" evidence="7">
    <location>
        <begin position="189"/>
        <end position="219"/>
    </location>
</feature>
<dbReference type="PROSITE" id="PS50082">
    <property type="entry name" value="WD_REPEATS_2"/>
    <property type="match status" value="5"/>
</dbReference>
<evidence type="ECO:0000256" key="7">
    <source>
        <dbReference type="PROSITE-ProRule" id="PRU00221"/>
    </source>
</evidence>
<dbReference type="Pfam" id="PF00400">
    <property type="entry name" value="WD40"/>
    <property type="match status" value="5"/>
</dbReference>
<evidence type="ECO:0000256" key="1">
    <source>
        <dbReference type="ARBA" id="ARBA00022517"/>
    </source>
</evidence>
<organism evidence="10">
    <name type="scientific">Blastobotrys adeninivorans</name>
    <name type="common">Yeast</name>
    <name type="synonym">Arxula adeninivorans</name>
    <dbReference type="NCBI Taxonomy" id="409370"/>
    <lineage>
        <taxon>Eukaryota</taxon>
        <taxon>Fungi</taxon>
        <taxon>Dikarya</taxon>
        <taxon>Ascomycota</taxon>
        <taxon>Saccharomycotina</taxon>
        <taxon>Dipodascomycetes</taxon>
        <taxon>Dipodascales</taxon>
        <taxon>Trichomonascaceae</taxon>
        <taxon>Blastobotrys</taxon>
    </lineage>
</organism>
<dbReference type="PhylomeDB" id="A0A060THC1"/>
<dbReference type="InterPro" id="IPR020472">
    <property type="entry name" value="WD40_PAC1"/>
</dbReference>